<keyword evidence="1" id="KW-0812">Transmembrane</keyword>
<dbReference type="KEGG" id="tvd:SG34_031050"/>
<feature type="transmembrane region" description="Helical" evidence="1">
    <location>
        <begin position="12"/>
        <end position="34"/>
    </location>
</feature>
<dbReference type="AlphaFoldDB" id="A0AAE9ZBB4"/>
<evidence type="ECO:0000313" key="3">
    <source>
        <dbReference type="Proteomes" id="UP000032352"/>
    </source>
</evidence>
<gene>
    <name evidence="2" type="ORF">SG34_031050</name>
</gene>
<accession>A0AAE9ZBB4</accession>
<dbReference type="Proteomes" id="UP000032352">
    <property type="component" value="Chromosome pTvir"/>
</dbReference>
<evidence type="ECO:0000256" key="1">
    <source>
        <dbReference type="SAM" id="Phobius"/>
    </source>
</evidence>
<reference evidence="2 3" key="1">
    <citation type="journal article" date="2015" name="Genome Announc.">
        <title>Draft Genome Sequences of Marine Isolates of Thalassomonas viridans and Thalassomonas actiniarum.</title>
        <authorList>
            <person name="Olonade I."/>
            <person name="van Zyl L.J."/>
            <person name="Trindade M."/>
        </authorList>
    </citation>
    <scope>NUCLEOTIDE SEQUENCE [LARGE SCALE GENOMIC DNA]</scope>
    <source>
        <strain evidence="2 3">XOM25</strain>
    </source>
</reference>
<sequence length="95" mass="11090">MNKLFNKNLISAFMRGILTVSLFLGFPVAVAWALWADTLWPYYVYFAFIVIFPACGVVRQSLIVKKRALVHEANKSHKQCLSFKRNKKYHKVFYS</sequence>
<keyword evidence="1" id="KW-1133">Transmembrane helix</keyword>
<keyword evidence="3" id="KW-1185">Reference proteome</keyword>
<keyword evidence="1" id="KW-0472">Membrane</keyword>
<dbReference type="EMBL" id="CP059734">
    <property type="protein sequence ID" value="WDE09204.1"/>
    <property type="molecule type" value="Genomic_DNA"/>
</dbReference>
<dbReference type="RefSeq" id="WP_044842392.1">
    <property type="nucleotide sequence ID" value="NZ_CP059734.1"/>
</dbReference>
<organism evidence="2 3">
    <name type="scientific">Thalassomonas viridans</name>
    <dbReference type="NCBI Taxonomy" id="137584"/>
    <lineage>
        <taxon>Bacteria</taxon>
        <taxon>Pseudomonadati</taxon>
        <taxon>Pseudomonadota</taxon>
        <taxon>Gammaproteobacteria</taxon>
        <taxon>Alteromonadales</taxon>
        <taxon>Colwelliaceae</taxon>
        <taxon>Thalassomonas</taxon>
    </lineage>
</organism>
<evidence type="ECO:0000313" key="2">
    <source>
        <dbReference type="EMBL" id="WDE09204.1"/>
    </source>
</evidence>
<reference evidence="2 3" key="2">
    <citation type="journal article" date="2022" name="Mar. Drugs">
        <title>Bioassay-Guided Fractionation Leads to the Detection of Cholic Acid Generated by the Rare Thalassomonas sp.</title>
        <authorList>
            <person name="Pheiffer F."/>
            <person name="Schneider Y.K."/>
            <person name="Hansen E.H."/>
            <person name="Andersen J.H."/>
            <person name="Isaksson J."/>
            <person name="Busche T."/>
            <person name="R C."/>
            <person name="Kalinowski J."/>
            <person name="Zyl L.V."/>
            <person name="Trindade M."/>
        </authorList>
    </citation>
    <scope>NUCLEOTIDE SEQUENCE [LARGE SCALE GENOMIC DNA]</scope>
    <source>
        <strain evidence="2 3">XOM25</strain>
    </source>
</reference>
<protein>
    <submittedName>
        <fullName evidence="2">Uncharacterized protein</fullName>
    </submittedName>
</protein>
<proteinExistence type="predicted"/>
<name>A0AAE9ZBB4_9GAMM</name>
<feature type="transmembrane region" description="Helical" evidence="1">
    <location>
        <begin position="40"/>
        <end position="58"/>
    </location>
</feature>